<proteinExistence type="inferred from homology"/>
<keyword evidence="3" id="KW-0238">DNA-binding</keyword>
<organism evidence="5 6">
    <name type="scientific">Duncaniella muris</name>
    <dbReference type="NCBI Taxonomy" id="2094150"/>
    <lineage>
        <taxon>Bacteria</taxon>
        <taxon>Pseudomonadati</taxon>
        <taxon>Bacteroidota</taxon>
        <taxon>Bacteroidia</taxon>
        <taxon>Bacteroidales</taxon>
        <taxon>Muribaculaceae</taxon>
        <taxon>Duncaniella</taxon>
    </lineage>
</organism>
<comment type="caution">
    <text evidence="5">The sequence shown here is derived from an EMBL/GenBank/DDBJ whole genome shotgun (WGS) entry which is preliminary data.</text>
</comment>
<dbReference type="InterPro" id="IPR036388">
    <property type="entry name" value="WH-like_DNA-bd_sf"/>
</dbReference>
<name>A0A2V1IQ23_9BACT</name>
<dbReference type="GO" id="GO:0045892">
    <property type="term" value="P:negative regulation of DNA-templated transcription"/>
    <property type="evidence" value="ECO:0007669"/>
    <property type="project" value="InterPro"/>
</dbReference>
<dbReference type="Gene3D" id="1.10.4040.10">
    <property type="entry name" value="Penicillinase repressor domain"/>
    <property type="match status" value="1"/>
</dbReference>
<keyword evidence="4" id="KW-0804">Transcription</keyword>
<evidence type="ECO:0000256" key="2">
    <source>
        <dbReference type="ARBA" id="ARBA00023015"/>
    </source>
</evidence>
<dbReference type="Proteomes" id="UP000244905">
    <property type="component" value="Unassembled WGS sequence"/>
</dbReference>
<gene>
    <name evidence="5" type="ORF">C5O23_04460</name>
</gene>
<keyword evidence="2" id="KW-0805">Transcription regulation</keyword>
<dbReference type="PIRSF" id="PIRSF019455">
    <property type="entry name" value="CopR_AtkY"/>
    <property type="match status" value="1"/>
</dbReference>
<reference evidence="6" key="1">
    <citation type="submission" date="2018-02" db="EMBL/GenBank/DDBJ databases">
        <authorList>
            <person name="Clavel T."/>
            <person name="Strowig T."/>
        </authorList>
    </citation>
    <scope>NUCLEOTIDE SEQUENCE [LARGE SCALE GENOMIC DNA]</scope>
    <source>
        <strain evidence="6">DSM 103720</strain>
    </source>
</reference>
<dbReference type="EMBL" id="PUEC01000007">
    <property type="protein sequence ID" value="PWB03182.1"/>
    <property type="molecule type" value="Genomic_DNA"/>
</dbReference>
<dbReference type="Pfam" id="PF03965">
    <property type="entry name" value="Penicillinase_R"/>
    <property type="match status" value="1"/>
</dbReference>
<evidence type="ECO:0000313" key="6">
    <source>
        <dbReference type="Proteomes" id="UP000244905"/>
    </source>
</evidence>
<evidence type="ECO:0000313" key="5">
    <source>
        <dbReference type="EMBL" id="PWB03182.1"/>
    </source>
</evidence>
<dbReference type="RefSeq" id="WP_107031780.1">
    <property type="nucleotide sequence ID" value="NZ_PUEC01000007.1"/>
</dbReference>
<dbReference type="InterPro" id="IPR005650">
    <property type="entry name" value="BlaI_family"/>
</dbReference>
<dbReference type="GeneID" id="82525596"/>
<dbReference type="InterPro" id="IPR036390">
    <property type="entry name" value="WH_DNA-bd_sf"/>
</dbReference>
<keyword evidence="6" id="KW-1185">Reference proteome</keyword>
<dbReference type="SUPFAM" id="SSF46785">
    <property type="entry name" value="Winged helix' DNA-binding domain"/>
    <property type="match status" value="1"/>
</dbReference>
<evidence type="ECO:0000256" key="3">
    <source>
        <dbReference type="ARBA" id="ARBA00023125"/>
    </source>
</evidence>
<evidence type="ECO:0000256" key="4">
    <source>
        <dbReference type="ARBA" id="ARBA00023163"/>
    </source>
</evidence>
<evidence type="ECO:0000256" key="1">
    <source>
        <dbReference type="ARBA" id="ARBA00011046"/>
    </source>
</evidence>
<dbReference type="Gene3D" id="1.10.10.10">
    <property type="entry name" value="Winged helix-like DNA-binding domain superfamily/Winged helix DNA-binding domain"/>
    <property type="match status" value="1"/>
</dbReference>
<sequence>MKPLTEREEYVMNYFWDRGALSVREVVELHDEPRPSRTTVATFVKFLEQKGYLEHRAENNGFVYIPIIQRNEYCGHNLRNVIRRYFDNSIHNVVNFLINNEYCSDEDAKELIAQITNRKNK</sequence>
<protein>
    <submittedName>
        <fullName evidence="5">BlaI/MecI/CopY family transcriptional regulator</fullName>
    </submittedName>
</protein>
<comment type="similarity">
    <text evidence="1">Belongs to the BlaI transcriptional regulatory family.</text>
</comment>
<accession>A0A2V1IQ23</accession>
<dbReference type="GO" id="GO:0003677">
    <property type="term" value="F:DNA binding"/>
    <property type="evidence" value="ECO:0007669"/>
    <property type="project" value="UniProtKB-KW"/>
</dbReference>
<dbReference type="AlphaFoldDB" id="A0A2V1IQ23"/>